<keyword evidence="1" id="KW-0812">Transmembrane</keyword>
<dbReference type="EMBL" id="BAAAPB010000002">
    <property type="protein sequence ID" value="GAA1962924.1"/>
    <property type="molecule type" value="Genomic_DNA"/>
</dbReference>
<keyword evidence="1" id="KW-1133">Transmembrane helix</keyword>
<feature type="transmembrane region" description="Helical" evidence="1">
    <location>
        <begin position="34"/>
        <end position="56"/>
    </location>
</feature>
<dbReference type="InterPro" id="IPR012495">
    <property type="entry name" value="TadE-like_dom"/>
</dbReference>
<keyword evidence="4" id="KW-1185">Reference proteome</keyword>
<feature type="domain" description="TadE-like" evidence="2">
    <location>
        <begin position="28"/>
        <end position="70"/>
    </location>
</feature>
<dbReference type="Proteomes" id="UP001500571">
    <property type="component" value="Unassembled WGS sequence"/>
</dbReference>
<evidence type="ECO:0000259" key="2">
    <source>
        <dbReference type="Pfam" id="PF07811"/>
    </source>
</evidence>
<organism evidence="3 4">
    <name type="scientific">Nocardioides panacihumi</name>
    <dbReference type="NCBI Taxonomy" id="400774"/>
    <lineage>
        <taxon>Bacteria</taxon>
        <taxon>Bacillati</taxon>
        <taxon>Actinomycetota</taxon>
        <taxon>Actinomycetes</taxon>
        <taxon>Propionibacteriales</taxon>
        <taxon>Nocardioidaceae</taxon>
        <taxon>Nocardioides</taxon>
    </lineage>
</organism>
<sequence>MPERALSPTLSDVAGSEKRSVRRRTDHGAAAVEFALLLVPLLIIVFGIIQYGFYFWTMQGGADIARDAARRAAVGDPVVCTDFKSYVTGKINGFVGSGKVVTISRRYVQNPLIPVASRNSATEIRVNDTVNVAVKFKGYDFHLPFVPFPKDGMVTASAEARVESVDTQPGALTCT</sequence>
<evidence type="ECO:0000313" key="3">
    <source>
        <dbReference type="EMBL" id="GAA1962924.1"/>
    </source>
</evidence>
<name>A0ABN2R425_9ACTN</name>
<proteinExistence type="predicted"/>
<reference evidence="3 4" key="1">
    <citation type="journal article" date="2019" name="Int. J. Syst. Evol. Microbiol.">
        <title>The Global Catalogue of Microorganisms (GCM) 10K type strain sequencing project: providing services to taxonomists for standard genome sequencing and annotation.</title>
        <authorList>
            <consortium name="The Broad Institute Genomics Platform"/>
            <consortium name="The Broad Institute Genome Sequencing Center for Infectious Disease"/>
            <person name="Wu L."/>
            <person name="Ma J."/>
        </authorList>
    </citation>
    <scope>NUCLEOTIDE SEQUENCE [LARGE SCALE GENOMIC DNA]</scope>
    <source>
        <strain evidence="3 4">JCM 15309</strain>
    </source>
</reference>
<dbReference type="Pfam" id="PF07811">
    <property type="entry name" value="TadE"/>
    <property type="match status" value="1"/>
</dbReference>
<gene>
    <name evidence="3" type="ORF">GCM10009798_23420</name>
</gene>
<evidence type="ECO:0000256" key="1">
    <source>
        <dbReference type="SAM" id="Phobius"/>
    </source>
</evidence>
<comment type="caution">
    <text evidence="3">The sequence shown here is derived from an EMBL/GenBank/DDBJ whole genome shotgun (WGS) entry which is preliminary data.</text>
</comment>
<evidence type="ECO:0000313" key="4">
    <source>
        <dbReference type="Proteomes" id="UP001500571"/>
    </source>
</evidence>
<protein>
    <recommendedName>
        <fullName evidence="2">TadE-like domain-containing protein</fullName>
    </recommendedName>
</protein>
<accession>A0ABN2R425</accession>
<keyword evidence="1" id="KW-0472">Membrane</keyword>